<evidence type="ECO:0000313" key="6">
    <source>
        <dbReference type="EMBL" id="PKQ68508.1"/>
    </source>
</evidence>
<dbReference type="CDD" id="cd00082">
    <property type="entry name" value="HisKA"/>
    <property type="match status" value="1"/>
</dbReference>
<gene>
    <name evidence="6" type="ORF">BZG01_04665</name>
</gene>
<dbReference type="InterPro" id="IPR013783">
    <property type="entry name" value="Ig-like_fold"/>
</dbReference>
<dbReference type="Gene3D" id="1.10.287.130">
    <property type="match status" value="1"/>
</dbReference>
<protein>
    <recommendedName>
        <fullName evidence="2">histidine kinase</fullName>
        <ecNumber evidence="2">2.7.13.3</ecNumber>
    </recommendedName>
</protein>
<dbReference type="PANTHER" id="PTHR43547:SF2">
    <property type="entry name" value="HYBRID SIGNAL TRANSDUCTION HISTIDINE KINASE C"/>
    <property type="match status" value="1"/>
</dbReference>
<dbReference type="GO" id="GO:0000155">
    <property type="term" value="F:phosphorelay sensor kinase activity"/>
    <property type="evidence" value="ECO:0007669"/>
    <property type="project" value="InterPro"/>
</dbReference>
<dbReference type="InterPro" id="IPR004358">
    <property type="entry name" value="Sig_transdc_His_kin-like_C"/>
</dbReference>
<keyword evidence="3" id="KW-0597">Phosphoprotein</keyword>
<dbReference type="Gene3D" id="2.130.10.10">
    <property type="entry name" value="YVTN repeat-like/Quinoprotein amine dehydrogenase"/>
    <property type="match status" value="2"/>
</dbReference>
<dbReference type="SMART" id="SM00388">
    <property type="entry name" value="HisKA"/>
    <property type="match status" value="1"/>
</dbReference>
<dbReference type="PROSITE" id="PS50109">
    <property type="entry name" value="HIS_KIN"/>
    <property type="match status" value="1"/>
</dbReference>
<dbReference type="InterPro" id="IPR015943">
    <property type="entry name" value="WD40/YVTN_repeat-like_dom_sf"/>
</dbReference>
<keyword evidence="4" id="KW-1133">Transmembrane helix</keyword>
<dbReference type="CDD" id="cd00075">
    <property type="entry name" value="HATPase"/>
    <property type="match status" value="1"/>
</dbReference>
<comment type="caution">
    <text evidence="6">The sequence shown here is derived from an EMBL/GenBank/DDBJ whole genome shotgun (WGS) entry which is preliminary data.</text>
</comment>
<dbReference type="EMBL" id="MVDE01000004">
    <property type="protein sequence ID" value="PKQ68508.1"/>
    <property type="molecule type" value="Genomic_DNA"/>
</dbReference>
<evidence type="ECO:0000313" key="7">
    <source>
        <dbReference type="Proteomes" id="UP000233618"/>
    </source>
</evidence>
<dbReference type="Proteomes" id="UP000233618">
    <property type="component" value="Unassembled WGS sequence"/>
</dbReference>
<dbReference type="SUPFAM" id="SSF47384">
    <property type="entry name" value="Homodimeric domain of signal transducing histidine kinase"/>
    <property type="match status" value="1"/>
</dbReference>
<dbReference type="Gene3D" id="3.30.565.10">
    <property type="entry name" value="Histidine kinase-like ATPase, C-terminal domain"/>
    <property type="match status" value="1"/>
</dbReference>
<dbReference type="SMART" id="SM00387">
    <property type="entry name" value="HATPase_c"/>
    <property type="match status" value="1"/>
</dbReference>
<keyword evidence="7" id="KW-1185">Reference proteome</keyword>
<evidence type="ECO:0000256" key="2">
    <source>
        <dbReference type="ARBA" id="ARBA00012438"/>
    </source>
</evidence>
<dbReference type="InterPro" id="IPR003594">
    <property type="entry name" value="HATPase_dom"/>
</dbReference>
<dbReference type="InterPro" id="IPR005467">
    <property type="entry name" value="His_kinase_dom"/>
</dbReference>
<dbReference type="SUPFAM" id="SSF55874">
    <property type="entry name" value="ATPase domain of HSP90 chaperone/DNA topoisomerase II/histidine kinase"/>
    <property type="match status" value="1"/>
</dbReference>
<keyword evidence="4" id="KW-0472">Membrane</keyword>
<dbReference type="SUPFAM" id="SSF63829">
    <property type="entry name" value="Calcium-dependent phosphotriesterase"/>
    <property type="match status" value="1"/>
</dbReference>
<evidence type="ECO:0000256" key="1">
    <source>
        <dbReference type="ARBA" id="ARBA00000085"/>
    </source>
</evidence>
<evidence type="ECO:0000259" key="5">
    <source>
        <dbReference type="PROSITE" id="PS50109"/>
    </source>
</evidence>
<feature type="transmembrane region" description="Helical" evidence="4">
    <location>
        <begin position="728"/>
        <end position="750"/>
    </location>
</feature>
<dbReference type="InterPro" id="IPR036097">
    <property type="entry name" value="HisK_dim/P_sf"/>
</dbReference>
<dbReference type="PANTHER" id="PTHR43547">
    <property type="entry name" value="TWO-COMPONENT HISTIDINE KINASE"/>
    <property type="match status" value="1"/>
</dbReference>
<dbReference type="InterPro" id="IPR011110">
    <property type="entry name" value="Reg_prop"/>
</dbReference>
<accession>A0A2N3IDY7</accession>
<dbReference type="Pfam" id="PF02518">
    <property type="entry name" value="HATPase_c"/>
    <property type="match status" value="1"/>
</dbReference>
<dbReference type="Pfam" id="PF07494">
    <property type="entry name" value="Reg_prop"/>
    <property type="match status" value="1"/>
</dbReference>
<dbReference type="InterPro" id="IPR036890">
    <property type="entry name" value="HATPase_C_sf"/>
</dbReference>
<dbReference type="PRINTS" id="PR00344">
    <property type="entry name" value="BCTRLSENSOR"/>
</dbReference>
<feature type="domain" description="Histidine kinase" evidence="5">
    <location>
        <begin position="796"/>
        <end position="1013"/>
    </location>
</feature>
<name>A0A2N3IDY7_9BACT</name>
<sequence length="1013" mass="115033">MIRTSTLSVQFFLILLLISNSFSSEGQRTNFRFYQYNKENKLNEELVKSSQQDSLGVYYFATDDGVLFLHNDHFVPLILPEGKSNYFKELFKRKSGELLAVSDDAVYKIKGSLEKAELKLFIECNTDPSKPKYPKHLFEDQKNDLWITDYNHIYRYKGDTVEKFRMDGKNLTSSYIRSFQFLECDNGNLIVVSQKGWFYNFDSQNNTFTDSDFNLNLIIHSSFKIGANEFLLGTSEGIIKIVFDSQAKVIREDVITENIMASCFERISDNKILIGTWFQGLAELDIADKYSVSNVGGFPYFTVNDIFLDDFGKYWASTNSGAVLMEKKFFSYQFQSSNSEYIASIDLSDDGNVNFAGTMSLFKVDDKKGIERLPVNFEGSLHVFKCSGDLKLIGTEQGRLYVFKGEDLLLDIAVSNQAVTSIQIPSEQIAWVVANKELFEVDLTTGKVKSYLDSFQGKRIVQDICLDSKKNLYIGGEFKHSYLFKYDLAKDEIINISKPVSFAIGEDFWVIDLEMDKDVMYMGTSEGLLKYTENLVERVDLGEMSNSEVNSVAIDKQNSIWLTTSKGVVRKQKADISLFTQEQGLPSKTFINRSLLVDSKNYLWVGTSNGIAFASVSDSILPTPMPLVYAADNEGELILQNNSVSMRANSMLLLDVAASIYPQKQNKFQYCTINASQKKLEWKELSAKNQILLSDLEAGRYKICVRGKHEGNYTWSEHRIITLVVKQVWYLSWYTILTEILIVSFLIYLTNEYSKRRTKKNLLALEKIVSDRTSQLQNANENLSTANIAKDKFLSIIAHDLRNPFNAIRGFSRILIKDSDILTAEEKNELIETIYRSSDDTFKLLESLLEWANVQKGNFKLNVEEFDLKSLLEKNLSIHKSLGLLKGLEVKGEFDHVNVKADKAMIDTVIRNLMSNAIKFSFSGQTIALSLNRTNGFVVIKVSDQGIGMTEKQLEQLFKIDTVFTSEGTANESGTGFGLMLCKEFVELNGGEIWAESVKDKGTSFFFSIPKIK</sequence>
<proteinExistence type="predicted"/>
<organism evidence="6 7">
    <name type="scientific">Labilibaculum manganireducens</name>
    <dbReference type="NCBI Taxonomy" id="1940525"/>
    <lineage>
        <taxon>Bacteria</taxon>
        <taxon>Pseudomonadati</taxon>
        <taxon>Bacteroidota</taxon>
        <taxon>Bacteroidia</taxon>
        <taxon>Marinilabiliales</taxon>
        <taxon>Marinifilaceae</taxon>
        <taxon>Labilibaculum</taxon>
    </lineage>
</organism>
<keyword evidence="4" id="KW-0812">Transmembrane</keyword>
<dbReference type="Pfam" id="PF00512">
    <property type="entry name" value="HisKA"/>
    <property type="match status" value="1"/>
</dbReference>
<dbReference type="RefSeq" id="WP_101308671.1">
    <property type="nucleotide sequence ID" value="NZ_MVDE01000004.1"/>
</dbReference>
<dbReference type="InterPro" id="IPR003661">
    <property type="entry name" value="HisK_dim/P_dom"/>
</dbReference>
<evidence type="ECO:0000256" key="4">
    <source>
        <dbReference type="SAM" id="Phobius"/>
    </source>
</evidence>
<dbReference type="AlphaFoldDB" id="A0A2N3IDY7"/>
<comment type="catalytic activity">
    <reaction evidence="1">
        <text>ATP + protein L-histidine = ADP + protein N-phospho-L-histidine.</text>
        <dbReference type="EC" id="2.7.13.3"/>
    </reaction>
</comment>
<evidence type="ECO:0000256" key="3">
    <source>
        <dbReference type="ARBA" id="ARBA00022553"/>
    </source>
</evidence>
<reference evidence="6 7" key="1">
    <citation type="journal article" date="2017" name="Front. Microbiol.">
        <title>Labilibaculum manganireducens gen. nov., sp. nov. and Labilibaculum filiforme sp. nov., Novel Bacteroidetes Isolated from Subsurface Sediments of the Baltic Sea.</title>
        <authorList>
            <person name="Vandieken V."/>
            <person name="Marshall I.P."/>
            <person name="Niemann H."/>
            <person name="Engelen B."/>
            <person name="Cypionka H."/>
        </authorList>
    </citation>
    <scope>NUCLEOTIDE SEQUENCE [LARGE SCALE GENOMIC DNA]</scope>
    <source>
        <strain evidence="6 7">59.10-2M</strain>
    </source>
</reference>
<dbReference type="Gene3D" id="2.60.40.10">
    <property type="entry name" value="Immunoglobulins"/>
    <property type="match status" value="1"/>
</dbReference>
<dbReference type="EC" id="2.7.13.3" evidence="2"/>